<dbReference type="AlphaFoldDB" id="A0A068WXP2"/>
<reference evidence="3" key="3">
    <citation type="submission" date="2020-10" db="UniProtKB">
        <authorList>
            <consortium name="WormBaseParasite"/>
        </authorList>
    </citation>
    <scope>IDENTIFICATION</scope>
</reference>
<accession>A0A068WXP2</accession>
<sequence>MVVENNTTIFTTSPLHQLSVEEVVEEILLQ</sequence>
<evidence type="ECO:0000313" key="1">
    <source>
        <dbReference type="EMBL" id="CDS24893.1"/>
    </source>
</evidence>
<dbReference type="Proteomes" id="UP000492820">
    <property type="component" value="Unassembled WGS sequence"/>
</dbReference>
<organism evidence="1">
    <name type="scientific">Echinococcus granulosus</name>
    <name type="common">Hydatid tapeworm</name>
    <dbReference type="NCBI Taxonomy" id="6210"/>
    <lineage>
        <taxon>Eukaryota</taxon>
        <taxon>Metazoa</taxon>
        <taxon>Spiralia</taxon>
        <taxon>Lophotrochozoa</taxon>
        <taxon>Platyhelminthes</taxon>
        <taxon>Cestoda</taxon>
        <taxon>Eucestoda</taxon>
        <taxon>Cyclophyllidea</taxon>
        <taxon>Taeniidae</taxon>
        <taxon>Echinococcus</taxon>
        <taxon>Echinococcus granulosus group</taxon>
    </lineage>
</organism>
<name>A0A068WXP2_ECHGR</name>
<dbReference type="EMBL" id="LK028636">
    <property type="protein sequence ID" value="CDS24893.1"/>
    <property type="molecule type" value="Genomic_DNA"/>
</dbReference>
<evidence type="ECO:0000313" key="2">
    <source>
        <dbReference type="Proteomes" id="UP000492820"/>
    </source>
</evidence>
<proteinExistence type="predicted"/>
<evidence type="ECO:0000313" key="3">
    <source>
        <dbReference type="WBParaSite" id="EgrG_000933900"/>
    </source>
</evidence>
<protein>
    <submittedName>
        <fullName evidence="3">Transcriptional regulator</fullName>
    </submittedName>
</protein>
<dbReference type="WBParaSite" id="EgrG_000933900">
    <property type="protein sequence ID" value="EgrG_000933900"/>
    <property type="gene ID" value="EgrG_000933900"/>
</dbReference>
<gene>
    <name evidence="1" type="ORF">EgrG_000933900</name>
</gene>
<reference evidence="1" key="2">
    <citation type="submission" date="2014-06" db="EMBL/GenBank/DDBJ databases">
        <authorList>
            <person name="Aslett M."/>
        </authorList>
    </citation>
    <scope>NUCLEOTIDE SEQUENCE</scope>
</reference>
<reference evidence="1 2" key="1">
    <citation type="journal article" date="2013" name="Nature">
        <title>The genomes of four tapeworm species reveal adaptations to parasitism.</title>
        <authorList>
            <person name="Tsai I.J."/>
            <person name="Zarowiecki M."/>
            <person name="Holroyd N."/>
            <person name="Garciarrubio A."/>
            <person name="Sanchez-Flores A."/>
            <person name="Brooks K.L."/>
            <person name="Tracey A."/>
            <person name="Bobes R.J."/>
            <person name="Fragoso G."/>
            <person name="Sciutto E."/>
            <person name="Aslett M."/>
            <person name="Beasley H."/>
            <person name="Bennett H.M."/>
            <person name="Cai J."/>
            <person name="Camicia F."/>
            <person name="Clark R."/>
            <person name="Cucher M."/>
            <person name="De Silva N."/>
            <person name="Day T.A."/>
            <person name="Deplazes P."/>
            <person name="Estrada K."/>
            <person name="Fernandez C."/>
            <person name="Holland P.W."/>
            <person name="Hou J."/>
            <person name="Hu S."/>
            <person name="Huckvale T."/>
            <person name="Hung S.S."/>
            <person name="Kamenetzky L."/>
            <person name="Keane J.A."/>
            <person name="Kiss F."/>
            <person name="Koziol U."/>
            <person name="Lambert O."/>
            <person name="Liu K."/>
            <person name="Luo X."/>
            <person name="Luo Y."/>
            <person name="Macchiaroli N."/>
            <person name="Nichol S."/>
            <person name="Paps J."/>
            <person name="Parkinson J."/>
            <person name="Pouchkina-Stantcheva N."/>
            <person name="Riddiford N."/>
            <person name="Rosenzvit M."/>
            <person name="Salinas G."/>
            <person name="Wasmuth J.D."/>
            <person name="Zamanian M."/>
            <person name="Zheng Y."/>
            <person name="Cai X."/>
            <person name="Soberon X."/>
            <person name="Olson P.D."/>
            <person name="Laclette J.P."/>
            <person name="Brehm K."/>
            <person name="Berriman M."/>
            <person name="Garciarrubio A."/>
            <person name="Bobes R.J."/>
            <person name="Fragoso G."/>
            <person name="Sanchez-Flores A."/>
            <person name="Estrada K."/>
            <person name="Cevallos M.A."/>
            <person name="Morett E."/>
            <person name="Gonzalez V."/>
            <person name="Portillo T."/>
            <person name="Ochoa-Leyva A."/>
            <person name="Jose M.V."/>
            <person name="Sciutto E."/>
            <person name="Landa A."/>
            <person name="Jimenez L."/>
            <person name="Valdes V."/>
            <person name="Carrero J.C."/>
            <person name="Larralde C."/>
            <person name="Morales-Montor J."/>
            <person name="Limon-Lason J."/>
            <person name="Soberon X."/>
            <person name="Laclette J.P."/>
        </authorList>
    </citation>
    <scope>NUCLEOTIDE SEQUENCE [LARGE SCALE GENOMIC DNA]</scope>
</reference>